<evidence type="ECO:0000313" key="3">
    <source>
        <dbReference type="Proteomes" id="UP000061432"/>
    </source>
</evidence>
<gene>
    <name evidence="2" type="ORF">Maq22A_c28435</name>
</gene>
<reference evidence="3" key="2">
    <citation type="submission" date="2015-01" db="EMBL/GenBank/DDBJ databases">
        <title>Complete genome sequence of Methylobacterium aquaticum strain 22A.</title>
        <authorList>
            <person name="Tani A."/>
            <person name="Ogura Y."/>
            <person name="Hayashi T."/>
        </authorList>
    </citation>
    <scope>NUCLEOTIDE SEQUENCE [LARGE SCALE GENOMIC DNA]</scope>
    <source>
        <strain evidence="3">MA-22A</strain>
    </source>
</reference>
<evidence type="ECO:0000256" key="1">
    <source>
        <dbReference type="SAM" id="MobiDB-lite"/>
    </source>
</evidence>
<dbReference type="Proteomes" id="UP000061432">
    <property type="component" value="Chromosome"/>
</dbReference>
<evidence type="ECO:0000313" key="2">
    <source>
        <dbReference type="EMBL" id="BAR47193.1"/>
    </source>
</evidence>
<dbReference type="AlphaFoldDB" id="A0A1Y0ZFR6"/>
<feature type="compositionally biased region" description="Basic and acidic residues" evidence="1">
    <location>
        <begin position="74"/>
        <end position="89"/>
    </location>
</feature>
<dbReference type="KEGG" id="maqu:Maq22A_c28435"/>
<proteinExistence type="predicted"/>
<feature type="region of interest" description="Disordered" evidence="1">
    <location>
        <begin position="32"/>
        <end position="154"/>
    </location>
</feature>
<dbReference type="EMBL" id="AP014704">
    <property type="protein sequence ID" value="BAR47193.1"/>
    <property type="molecule type" value="Genomic_DNA"/>
</dbReference>
<feature type="compositionally biased region" description="Gly residues" evidence="1">
    <location>
        <begin position="56"/>
        <end position="68"/>
    </location>
</feature>
<reference evidence="2 3" key="1">
    <citation type="journal article" date="2015" name="Genome Announc.">
        <title>Complete Genome Sequence of Methylobacterium aquaticum Strain 22A, Isolated from Racomitrium japonicum Moss.</title>
        <authorList>
            <person name="Tani A."/>
            <person name="Ogura Y."/>
            <person name="Hayashi T."/>
            <person name="Kimbara K."/>
        </authorList>
    </citation>
    <scope>NUCLEOTIDE SEQUENCE [LARGE SCALE GENOMIC DNA]</scope>
    <source>
        <strain evidence="2 3">MA-22A</strain>
    </source>
</reference>
<organism evidence="2 3">
    <name type="scientific">Methylobacterium aquaticum</name>
    <dbReference type="NCBI Taxonomy" id="270351"/>
    <lineage>
        <taxon>Bacteria</taxon>
        <taxon>Pseudomonadati</taxon>
        <taxon>Pseudomonadota</taxon>
        <taxon>Alphaproteobacteria</taxon>
        <taxon>Hyphomicrobiales</taxon>
        <taxon>Methylobacteriaceae</taxon>
        <taxon>Methylobacterium</taxon>
    </lineage>
</organism>
<sequence>MLPRPVRSLRQVCYCAVAKCNAPLRCKRRARRPETGGIGDRLPAVVGLPHRRHGSCGSGPCAGPGKAGDAGRPVGDRVPDRARGQDAKQRRGPAYPRPEAQEDGRHGTSSRLSAGHLGTGPVGNRPRGRKKARAADAARAFLMRWRPKSYPTVP</sequence>
<protein>
    <submittedName>
        <fullName evidence="2">Uncharacterized protein</fullName>
    </submittedName>
</protein>
<accession>A0A1Y0ZFR6</accession>
<name>A0A1Y0ZFR6_9HYPH</name>